<dbReference type="SUPFAM" id="SSF52821">
    <property type="entry name" value="Rhodanese/Cell cycle control phosphatase"/>
    <property type="match status" value="2"/>
</dbReference>
<evidence type="ECO:0000313" key="3">
    <source>
        <dbReference type="EMBL" id="TAJ44077.1"/>
    </source>
</evidence>
<dbReference type="Gene3D" id="3.60.15.10">
    <property type="entry name" value="Ribonuclease Z/Hydroxyacylglutathione hydrolase-like"/>
    <property type="match status" value="1"/>
</dbReference>
<keyword evidence="1" id="KW-0479">Metal-binding</keyword>
<dbReference type="InterPro" id="IPR001763">
    <property type="entry name" value="Rhodanese-like_dom"/>
</dbReference>
<sequence>MVVQQFFIPGIAHSSYLIGAEQTCAIVDPARDVGRYIDAASDLGLAITHILETHLHADFVSGHLDLAEATGARIYAPKAGACAFAHEPVAEGAQFSIGGIRMDVLDTPGHTPEGVTYVATDLSRGNEPFAIFPGDTLFVGDVGRPDLFPGRAQELAAHLHENLHTKILALPDHCMVFPAHGAGSLCGRSMGSMRFSTIGYERRYNTPLTIADREEFIHSLTEDMPPAPDHFARCSEINRQGPAQVSTLPVIRGMKPAEFRRHAEQDDTIVVSIRNYATFGGQHIPGSYHIDLAGNFSTFAGWVLPPDKDILLVTDSPAQAREAVTMLRRVGLDRTIGYLEGGTHAWVMAGYPTDHVHQLSPEETHAMILEGRATLVDVRTPEEYAEDHVEGAINIMAMDLRTRYTDLAPDQPVIMMCRTGHRSSLACSILKQKGFSEVYNAAGGITGYRAAGYS</sequence>
<organism evidence="3 4">
    <name type="scientific">Methanofollis fontis</name>
    <dbReference type="NCBI Taxonomy" id="2052832"/>
    <lineage>
        <taxon>Archaea</taxon>
        <taxon>Methanobacteriati</taxon>
        <taxon>Methanobacteriota</taxon>
        <taxon>Stenosarchaea group</taxon>
        <taxon>Methanomicrobia</taxon>
        <taxon>Methanomicrobiales</taxon>
        <taxon>Methanomicrobiaceae</taxon>
        <taxon>Methanofollis</taxon>
    </lineage>
</organism>
<dbReference type="InterPro" id="IPR001279">
    <property type="entry name" value="Metallo-B-lactamas"/>
</dbReference>
<keyword evidence="4" id="KW-1185">Reference proteome</keyword>
<dbReference type="EMBL" id="PGCL01000003">
    <property type="protein sequence ID" value="TAJ44077.1"/>
    <property type="molecule type" value="Genomic_DNA"/>
</dbReference>
<dbReference type="GO" id="GO:0046872">
    <property type="term" value="F:metal ion binding"/>
    <property type="evidence" value="ECO:0007669"/>
    <property type="project" value="UniProtKB-KW"/>
</dbReference>
<dbReference type="InterPro" id="IPR044528">
    <property type="entry name" value="POD-like_MBL-fold"/>
</dbReference>
<dbReference type="GO" id="GO:0070813">
    <property type="term" value="P:hydrogen sulfide metabolic process"/>
    <property type="evidence" value="ECO:0007669"/>
    <property type="project" value="TreeGrafter"/>
</dbReference>
<dbReference type="GO" id="GO:0050313">
    <property type="term" value="F:sulfur dioxygenase activity"/>
    <property type="evidence" value="ECO:0007669"/>
    <property type="project" value="InterPro"/>
</dbReference>
<dbReference type="SMART" id="SM00849">
    <property type="entry name" value="Lactamase_B"/>
    <property type="match status" value="1"/>
</dbReference>
<dbReference type="Gene3D" id="3.40.250.10">
    <property type="entry name" value="Rhodanese-like domain"/>
    <property type="match status" value="2"/>
</dbReference>
<dbReference type="CDD" id="cd07724">
    <property type="entry name" value="POD-like_MBL-fold"/>
    <property type="match status" value="1"/>
</dbReference>
<evidence type="ECO:0000313" key="4">
    <source>
        <dbReference type="Proteomes" id="UP000292580"/>
    </source>
</evidence>
<dbReference type="PROSITE" id="PS50206">
    <property type="entry name" value="RHODANESE_3"/>
    <property type="match status" value="2"/>
</dbReference>
<dbReference type="Pfam" id="PF00581">
    <property type="entry name" value="Rhodanese"/>
    <property type="match status" value="2"/>
</dbReference>
<reference evidence="3 4" key="1">
    <citation type="submission" date="2017-11" db="EMBL/GenBank/DDBJ databases">
        <title>Isolation and Characterization of Methanofollis Species from Methane Seep Offshore SW Taiwan.</title>
        <authorList>
            <person name="Teng N.-H."/>
            <person name="Lai M.-C."/>
            <person name="Chen S.-C."/>
        </authorList>
    </citation>
    <scope>NUCLEOTIDE SEQUENCE [LARGE SCALE GENOMIC DNA]</scope>
    <source>
        <strain evidence="3 4">FWC-SCC2</strain>
    </source>
</reference>
<dbReference type="RefSeq" id="WP_130647144.1">
    <property type="nucleotide sequence ID" value="NZ_PGCL01000003.1"/>
</dbReference>
<dbReference type="PANTHER" id="PTHR43084">
    <property type="entry name" value="PERSULFIDE DIOXYGENASE ETHE1"/>
    <property type="match status" value="1"/>
</dbReference>
<dbReference type="InterPro" id="IPR036866">
    <property type="entry name" value="RibonucZ/Hydroxyglut_hydro"/>
</dbReference>
<dbReference type="OrthoDB" id="9180at2157"/>
<feature type="domain" description="Rhodanese" evidence="2">
    <location>
        <begin position="264"/>
        <end position="355"/>
    </location>
</feature>
<dbReference type="FunFam" id="3.60.15.10:FF:000030">
    <property type="entry name" value="Metallo-beta-lactamase family protein"/>
    <property type="match status" value="1"/>
</dbReference>
<dbReference type="InterPro" id="IPR036873">
    <property type="entry name" value="Rhodanese-like_dom_sf"/>
</dbReference>
<dbReference type="CDD" id="cd00158">
    <property type="entry name" value="RHOD"/>
    <property type="match status" value="1"/>
</dbReference>
<feature type="domain" description="Rhodanese" evidence="2">
    <location>
        <begin position="369"/>
        <end position="453"/>
    </location>
</feature>
<protein>
    <submittedName>
        <fullName evidence="3">MBL fold metallo-hydrolase</fullName>
    </submittedName>
</protein>
<dbReference type="FunFam" id="3.40.250.10:FF:000049">
    <property type="entry name" value="Phage shock protein E"/>
    <property type="match status" value="1"/>
</dbReference>
<evidence type="ECO:0000256" key="1">
    <source>
        <dbReference type="ARBA" id="ARBA00022723"/>
    </source>
</evidence>
<name>A0A483CMF4_9EURY</name>
<dbReference type="PANTHER" id="PTHR43084:SF1">
    <property type="entry name" value="PERSULFIDE DIOXYGENASE ETHE1, MITOCHONDRIAL"/>
    <property type="match status" value="1"/>
</dbReference>
<proteinExistence type="predicted"/>
<dbReference type="AlphaFoldDB" id="A0A483CMF4"/>
<evidence type="ECO:0000259" key="2">
    <source>
        <dbReference type="PROSITE" id="PS50206"/>
    </source>
</evidence>
<dbReference type="SUPFAM" id="SSF56281">
    <property type="entry name" value="Metallo-hydrolase/oxidoreductase"/>
    <property type="match status" value="1"/>
</dbReference>
<gene>
    <name evidence="3" type="ORF">CUJ86_08570</name>
</gene>
<dbReference type="GO" id="GO:0016787">
    <property type="term" value="F:hydrolase activity"/>
    <property type="evidence" value="ECO:0007669"/>
    <property type="project" value="UniProtKB-KW"/>
</dbReference>
<dbReference type="GO" id="GO:0006749">
    <property type="term" value="P:glutathione metabolic process"/>
    <property type="evidence" value="ECO:0007669"/>
    <property type="project" value="InterPro"/>
</dbReference>
<dbReference type="Pfam" id="PF00753">
    <property type="entry name" value="Lactamase_B"/>
    <property type="match status" value="1"/>
</dbReference>
<keyword evidence="3" id="KW-0378">Hydrolase</keyword>
<comment type="caution">
    <text evidence="3">The sequence shown here is derived from an EMBL/GenBank/DDBJ whole genome shotgun (WGS) entry which is preliminary data.</text>
</comment>
<dbReference type="Proteomes" id="UP000292580">
    <property type="component" value="Unassembled WGS sequence"/>
</dbReference>
<dbReference type="SMART" id="SM00450">
    <property type="entry name" value="RHOD"/>
    <property type="match status" value="2"/>
</dbReference>
<dbReference type="InterPro" id="IPR051682">
    <property type="entry name" value="Mito_Persulfide_Diox"/>
</dbReference>
<accession>A0A483CMF4</accession>